<dbReference type="Proteomes" id="UP001500886">
    <property type="component" value="Unassembled WGS sequence"/>
</dbReference>
<keyword evidence="4" id="KW-1133">Transmembrane helix</keyword>
<dbReference type="InterPro" id="IPR041627">
    <property type="entry name" value="AAA_lid_6"/>
</dbReference>
<dbReference type="PANTHER" id="PTHR43392">
    <property type="entry name" value="AAA-TYPE ATPASE FAMILY PROTEIN / ANKYRIN REPEAT FAMILY PROTEIN"/>
    <property type="match status" value="1"/>
</dbReference>
<evidence type="ECO:0000313" key="6">
    <source>
        <dbReference type="EMBL" id="GAA2717010.1"/>
    </source>
</evidence>
<reference evidence="6 7" key="1">
    <citation type="journal article" date="2019" name="Int. J. Syst. Evol. Microbiol.">
        <title>The Global Catalogue of Microorganisms (GCM) 10K type strain sequencing project: providing services to taxonomists for standard genome sequencing and annotation.</title>
        <authorList>
            <consortium name="The Broad Institute Genomics Platform"/>
            <consortium name="The Broad Institute Genome Sequencing Center for Infectious Disease"/>
            <person name="Wu L."/>
            <person name="Ma J."/>
        </authorList>
    </citation>
    <scope>NUCLEOTIDE SEQUENCE [LARGE SCALE GENOMIC DNA]</scope>
    <source>
        <strain evidence="6 7">JCM 4542</strain>
    </source>
</reference>
<dbReference type="Pfam" id="PF00004">
    <property type="entry name" value="AAA"/>
    <property type="match status" value="1"/>
</dbReference>
<dbReference type="SUPFAM" id="SSF52540">
    <property type="entry name" value="P-loop containing nucleoside triphosphate hydrolases"/>
    <property type="match status" value="1"/>
</dbReference>
<keyword evidence="7" id="KW-1185">Reference proteome</keyword>
<dbReference type="InterPro" id="IPR012334">
    <property type="entry name" value="Pectin_lyas_fold"/>
</dbReference>
<dbReference type="InterPro" id="IPR050773">
    <property type="entry name" value="CbxX/CfxQ_RuBisCO_ESX"/>
</dbReference>
<dbReference type="InterPro" id="IPR011050">
    <property type="entry name" value="Pectin_lyase_fold/virulence"/>
</dbReference>
<keyword evidence="3" id="KW-0067">ATP-binding</keyword>
<dbReference type="PRINTS" id="PR00819">
    <property type="entry name" value="CBXCFQXSUPER"/>
</dbReference>
<dbReference type="InterPro" id="IPR027417">
    <property type="entry name" value="P-loop_NTPase"/>
</dbReference>
<keyword evidence="2" id="KW-0547">Nucleotide-binding</keyword>
<feature type="transmembrane region" description="Helical" evidence="4">
    <location>
        <begin position="44"/>
        <end position="64"/>
    </location>
</feature>
<keyword evidence="4" id="KW-0472">Membrane</keyword>
<protein>
    <recommendedName>
        <fullName evidence="5">AAA+ ATPase domain-containing protein</fullName>
    </recommendedName>
</protein>
<name>A0ABN3TRD1_9ACTN</name>
<dbReference type="SUPFAM" id="SSF51126">
    <property type="entry name" value="Pectin lyase-like"/>
    <property type="match status" value="3"/>
</dbReference>
<comment type="similarity">
    <text evidence="1">Belongs to the CbxX/CfxQ family.</text>
</comment>
<evidence type="ECO:0000256" key="3">
    <source>
        <dbReference type="ARBA" id="ARBA00022840"/>
    </source>
</evidence>
<proteinExistence type="inferred from homology"/>
<evidence type="ECO:0000313" key="7">
    <source>
        <dbReference type="Proteomes" id="UP001500886"/>
    </source>
</evidence>
<dbReference type="Pfam" id="PF13229">
    <property type="entry name" value="Beta_helix"/>
    <property type="match status" value="2"/>
</dbReference>
<dbReference type="InterPro" id="IPR003959">
    <property type="entry name" value="ATPase_AAA_core"/>
</dbReference>
<organism evidence="6 7">
    <name type="scientific">Streptomyces luteosporeus</name>
    <dbReference type="NCBI Taxonomy" id="173856"/>
    <lineage>
        <taxon>Bacteria</taxon>
        <taxon>Bacillati</taxon>
        <taxon>Actinomycetota</taxon>
        <taxon>Actinomycetes</taxon>
        <taxon>Kitasatosporales</taxon>
        <taxon>Streptomycetaceae</taxon>
        <taxon>Streptomyces</taxon>
    </lineage>
</organism>
<dbReference type="SMART" id="SM00382">
    <property type="entry name" value="AAA"/>
    <property type="match status" value="1"/>
</dbReference>
<accession>A0ABN3TRD1</accession>
<evidence type="ECO:0000259" key="5">
    <source>
        <dbReference type="SMART" id="SM00382"/>
    </source>
</evidence>
<dbReference type="CDD" id="cd00009">
    <property type="entry name" value="AAA"/>
    <property type="match status" value="1"/>
</dbReference>
<keyword evidence="4" id="KW-0812">Transmembrane</keyword>
<feature type="transmembrane region" description="Helical" evidence="4">
    <location>
        <begin position="255"/>
        <end position="278"/>
    </location>
</feature>
<dbReference type="InterPro" id="IPR003593">
    <property type="entry name" value="AAA+_ATPase"/>
</dbReference>
<dbReference type="SMART" id="SM00710">
    <property type="entry name" value="PbH1"/>
    <property type="match status" value="13"/>
</dbReference>
<dbReference type="PANTHER" id="PTHR43392:SF2">
    <property type="entry name" value="AAA-TYPE ATPASE FAMILY PROTEIN _ ANKYRIN REPEAT FAMILY PROTEIN"/>
    <property type="match status" value="1"/>
</dbReference>
<dbReference type="Gene3D" id="3.40.50.300">
    <property type="entry name" value="P-loop containing nucleotide triphosphate hydrolases"/>
    <property type="match status" value="1"/>
</dbReference>
<feature type="domain" description="AAA+ ATPase" evidence="5">
    <location>
        <begin position="965"/>
        <end position="1105"/>
    </location>
</feature>
<evidence type="ECO:0000256" key="1">
    <source>
        <dbReference type="ARBA" id="ARBA00010378"/>
    </source>
</evidence>
<comment type="caution">
    <text evidence="6">The sequence shown here is derived from an EMBL/GenBank/DDBJ whole genome shotgun (WGS) entry which is preliminary data.</text>
</comment>
<dbReference type="Gene3D" id="1.10.8.60">
    <property type="match status" value="1"/>
</dbReference>
<dbReference type="InterPro" id="IPR006626">
    <property type="entry name" value="PbH1"/>
</dbReference>
<feature type="transmembrane region" description="Helical" evidence="4">
    <location>
        <begin position="76"/>
        <end position="94"/>
    </location>
</feature>
<dbReference type="EMBL" id="BAAASL010000009">
    <property type="protein sequence ID" value="GAA2717010.1"/>
    <property type="molecule type" value="Genomic_DNA"/>
</dbReference>
<evidence type="ECO:0000256" key="4">
    <source>
        <dbReference type="SAM" id="Phobius"/>
    </source>
</evidence>
<dbReference type="InterPro" id="IPR039448">
    <property type="entry name" value="Beta_helix"/>
</dbReference>
<gene>
    <name evidence="6" type="ORF">GCM10010315_29300</name>
</gene>
<dbReference type="InterPro" id="IPR000641">
    <property type="entry name" value="CbxX/CfxQ"/>
</dbReference>
<dbReference type="Pfam" id="PF17866">
    <property type="entry name" value="AAA_lid_6"/>
    <property type="match status" value="1"/>
</dbReference>
<sequence>MPRDTGAVREHATGVSVMARRVGGTGGEVPGQVRIGRLRAHRAGPALFAVPSAGALAASCRLLAVTADHGPTPWRAYATAAVAVWAVVLAWLLWDVCAPAALTVTAGGLELRGGLRRVHLSWKAIESVFLAPLPRITPNAAASAFQGLLVVRTHHGCPPGVTRRGRLRWSAAWQAVVFDLRPLTAQATRLHEVVAPHAHERWHGAAGLPTDRTGAVSVPGELLPVHGRAVLFLRAPLALVGALALGAASSGRGFGFWPVAAGMGAWAVVCLRGGSWLAGRLARKCRLRIDVQGLHVAVAGAERLLRRAAVHTAEVTTAPAGSTVVVRLAPGAEPPAALPRHRFPHREAQRTSELLPLLSRRHGHRHGLAAFPRQLSRALEDLGYDEPPAQPAPAGPPAAGEPVTLRVAPGPGSAHPTIASALRAAPAGRPVRILIEPGRYEEALELSGTVELRAAQGQGTVVVEAVADAVADCTGHVTLDALHITGRGPAAVRVAGQGRLQARHCTIEGTGEYAVQALRGAEVTLEECEVQAGRTELAGAHGTLRGSRFLAARSEAVLVTGGADARITGCTVEDARGYGIRISGATARIEDCELRGTGRASLAVGDHAQADIVGCRVHETHRTGVSYYDQARGTLRDTTVHGAQDGLYIARGADPAVHGCRFEDCRRTGISVEEQGLGRLEDCTVRTAGESGIAVLSGGAPRIHGCRVADGRNGVVVREARGTFTDLQVRGQTASAVLVRDEASVSLRDVRLESCESGLFARGEGVTVELADATVTDMASSGVALQDSARATVERATLERTALFGFNCRGDSHLTAHECTVDEPGEAGVLTVGSATVVADLLTVTRSRDGGVLARDNSRLEITRARLRDGGGDGIRLDPSVFGRFEDCEVTGFAGEAVAGNDRVVMGDVRTGATAEDARQPEAGPLAELQDMIGLAAAKRQVAVQTDLIRLARWRADAGLPHPPMSHHLVFSGPPGTGKTTVARLYGQILAALGALKKGHLVEVARGDLVGEYLGHTAQKTQRVFARARGGVLFIDEAYSLARRFGAGTDLGQEAIDVLTKLMEDHRDEVVVIAAGYTEEMHTFLESNPGLRSRFSRVLEFGAYEPAELTEIVSRQAGRHAFRLAPDVGPLLTERFERRRLRGDAANARDARTLLEAMVERQAARLAGRTAPTREELVLLLARDIPEATGVSYGEGTLR</sequence>
<dbReference type="Gene3D" id="2.160.20.10">
    <property type="entry name" value="Single-stranded right-handed beta-helix, Pectin lyase-like"/>
    <property type="match status" value="2"/>
</dbReference>
<evidence type="ECO:0000256" key="2">
    <source>
        <dbReference type="ARBA" id="ARBA00022741"/>
    </source>
</evidence>